<sequence length="158" mass="17381">MRQAALTLLPDIASGELIAALFDNGQPSTIEGILGFVFLISYMFMMTDVEAPLEDATGYPHIWMFSQAVPKGDVVVLNAVPTILFFAGTPGFNLSTSRQIWPLRKMKGFLNMSTDTHIVISLNVASLFITYIFSIGATSTTLSFYRAAGGRWGDLEFW</sequence>
<reference evidence="2" key="1">
    <citation type="journal article" date="2020" name="Mol. Plant Microbe Interact.">
        <title>Genome Sequence of the Biocontrol Agent Coniothyrium minitans strain Conio (IMI 134523).</title>
        <authorList>
            <person name="Patel D."/>
            <person name="Shittu T.A."/>
            <person name="Baroncelli R."/>
            <person name="Muthumeenakshi S."/>
            <person name="Osborne T.H."/>
            <person name="Janganan T.K."/>
            <person name="Sreenivasaprasad S."/>
        </authorList>
    </citation>
    <scope>NUCLEOTIDE SEQUENCE</scope>
    <source>
        <strain evidence="2">Conio</strain>
    </source>
</reference>
<dbReference type="AlphaFoldDB" id="A0A9P6GKY6"/>
<feature type="transmembrane region" description="Helical" evidence="1">
    <location>
        <begin position="74"/>
        <end position="95"/>
    </location>
</feature>
<dbReference type="EMBL" id="WJXW01000004">
    <property type="protein sequence ID" value="KAF9737547.1"/>
    <property type="molecule type" value="Genomic_DNA"/>
</dbReference>
<accession>A0A9P6GKY6</accession>
<evidence type="ECO:0000313" key="3">
    <source>
        <dbReference type="Proteomes" id="UP000756921"/>
    </source>
</evidence>
<evidence type="ECO:0000313" key="2">
    <source>
        <dbReference type="EMBL" id="KAF9737547.1"/>
    </source>
</evidence>
<keyword evidence="1" id="KW-1133">Transmembrane helix</keyword>
<keyword evidence="1" id="KW-0812">Transmembrane</keyword>
<dbReference type="OrthoDB" id="10584192at2759"/>
<keyword evidence="1" id="KW-0472">Membrane</keyword>
<name>A0A9P6GKY6_9PLEO</name>
<keyword evidence="3" id="KW-1185">Reference proteome</keyword>
<dbReference type="Proteomes" id="UP000756921">
    <property type="component" value="Unassembled WGS sequence"/>
</dbReference>
<protein>
    <submittedName>
        <fullName evidence="2">Uncharacterized protein</fullName>
    </submittedName>
</protein>
<gene>
    <name evidence="2" type="ORF">PMIN01_05326</name>
</gene>
<feature type="transmembrane region" description="Helical" evidence="1">
    <location>
        <begin position="116"/>
        <end position="137"/>
    </location>
</feature>
<feature type="transmembrane region" description="Helical" evidence="1">
    <location>
        <begin position="28"/>
        <end position="45"/>
    </location>
</feature>
<evidence type="ECO:0000256" key="1">
    <source>
        <dbReference type="SAM" id="Phobius"/>
    </source>
</evidence>
<organism evidence="2 3">
    <name type="scientific">Paraphaeosphaeria minitans</name>
    <dbReference type="NCBI Taxonomy" id="565426"/>
    <lineage>
        <taxon>Eukaryota</taxon>
        <taxon>Fungi</taxon>
        <taxon>Dikarya</taxon>
        <taxon>Ascomycota</taxon>
        <taxon>Pezizomycotina</taxon>
        <taxon>Dothideomycetes</taxon>
        <taxon>Pleosporomycetidae</taxon>
        <taxon>Pleosporales</taxon>
        <taxon>Massarineae</taxon>
        <taxon>Didymosphaeriaceae</taxon>
        <taxon>Paraphaeosphaeria</taxon>
    </lineage>
</organism>
<proteinExistence type="predicted"/>
<comment type="caution">
    <text evidence="2">The sequence shown here is derived from an EMBL/GenBank/DDBJ whole genome shotgun (WGS) entry which is preliminary data.</text>
</comment>